<keyword evidence="1" id="KW-0732">Signal</keyword>
<proteinExistence type="predicted"/>
<comment type="caution">
    <text evidence="2">The sequence shown here is derived from an EMBL/GenBank/DDBJ whole genome shotgun (WGS) entry which is preliminary data.</text>
</comment>
<name>A0A955L692_9BACT</name>
<protein>
    <recommendedName>
        <fullName evidence="4">DUF4412 domain-containing protein</fullName>
    </recommendedName>
</protein>
<gene>
    <name evidence="2" type="ORF">KC909_05435</name>
</gene>
<accession>A0A955L692</accession>
<evidence type="ECO:0000256" key="1">
    <source>
        <dbReference type="SAM" id="SignalP"/>
    </source>
</evidence>
<sequence length="238" mass="26694">MKLKVLNITLLSLVFILSGCQLFPSEGLSDSEVNDFIRRAVDNLEANTGYVMEGDLTDQTFVAEFDGENNHIEGTFDGEESEIYTFGGDTYIYGSIPQLGTEPMWVKFSGGEETPLSEDVEVESDKIFTDEKLTDEFLDENFKYLGLKDCPEGINGQCHVFEITEDGSTSTAFFTASDERLIQIQSESTSEGTLTITFDYDSTIDIQLPDEAAEAVDYEEIFEQFIQNFEVPTEQVEQ</sequence>
<feature type="chain" id="PRO_5037309312" description="DUF4412 domain-containing protein" evidence="1">
    <location>
        <begin position="21"/>
        <end position="238"/>
    </location>
</feature>
<evidence type="ECO:0000313" key="2">
    <source>
        <dbReference type="EMBL" id="MCA9383782.1"/>
    </source>
</evidence>
<dbReference type="AlphaFoldDB" id="A0A955L692"/>
<feature type="signal peptide" evidence="1">
    <location>
        <begin position="1"/>
        <end position="20"/>
    </location>
</feature>
<evidence type="ECO:0000313" key="3">
    <source>
        <dbReference type="Proteomes" id="UP000783287"/>
    </source>
</evidence>
<reference evidence="2" key="1">
    <citation type="submission" date="2020-04" db="EMBL/GenBank/DDBJ databases">
        <authorList>
            <person name="Zhang T."/>
        </authorList>
    </citation>
    <scope>NUCLEOTIDE SEQUENCE</scope>
    <source>
        <strain evidence="2">HKST-UBA14</strain>
    </source>
</reference>
<dbReference type="PROSITE" id="PS51257">
    <property type="entry name" value="PROKAR_LIPOPROTEIN"/>
    <property type="match status" value="1"/>
</dbReference>
<dbReference type="EMBL" id="JAGQLK010000134">
    <property type="protein sequence ID" value="MCA9383782.1"/>
    <property type="molecule type" value="Genomic_DNA"/>
</dbReference>
<evidence type="ECO:0008006" key="4">
    <source>
        <dbReference type="Google" id="ProtNLM"/>
    </source>
</evidence>
<organism evidence="2 3">
    <name type="scientific">Candidatus Dojkabacteria bacterium</name>
    <dbReference type="NCBI Taxonomy" id="2099670"/>
    <lineage>
        <taxon>Bacteria</taxon>
        <taxon>Candidatus Dojkabacteria</taxon>
    </lineage>
</organism>
<reference evidence="2" key="2">
    <citation type="journal article" date="2021" name="Microbiome">
        <title>Successional dynamics and alternative stable states in a saline activated sludge microbial community over 9 years.</title>
        <authorList>
            <person name="Wang Y."/>
            <person name="Ye J."/>
            <person name="Ju F."/>
            <person name="Liu L."/>
            <person name="Boyd J.A."/>
            <person name="Deng Y."/>
            <person name="Parks D.H."/>
            <person name="Jiang X."/>
            <person name="Yin X."/>
            <person name="Woodcroft B.J."/>
            <person name="Tyson G.W."/>
            <person name="Hugenholtz P."/>
            <person name="Polz M.F."/>
            <person name="Zhang T."/>
        </authorList>
    </citation>
    <scope>NUCLEOTIDE SEQUENCE</scope>
    <source>
        <strain evidence="2">HKST-UBA14</strain>
    </source>
</reference>
<dbReference type="Proteomes" id="UP000783287">
    <property type="component" value="Unassembled WGS sequence"/>
</dbReference>